<keyword evidence="2" id="KW-1185">Reference proteome</keyword>
<proteinExistence type="predicted"/>
<gene>
    <name evidence="1" type="primary">55</name>
    <name evidence="1" type="ORF">SEA_PINNIE_55</name>
</gene>
<dbReference type="KEGG" id="vg:63926283"/>
<dbReference type="EMBL" id="MK494105">
    <property type="protein sequence ID" value="QBP30269.1"/>
    <property type="molecule type" value="Genomic_DNA"/>
</dbReference>
<dbReference type="RefSeq" id="YP_010051790.1">
    <property type="nucleotide sequence ID" value="NC_054447.1"/>
</dbReference>
<dbReference type="Proteomes" id="UP000294943">
    <property type="component" value="Segment"/>
</dbReference>
<evidence type="ECO:0000313" key="2">
    <source>
        <dbReference type="Proteomes" id="UP000294943"/>
    </source>
</evidence>
<protein>
    <submittedName>
        <fullName evidence="1">Uncharacterized protein</fullName>
    </submittedName>
</protein>
<accession>A0A482JDG3</accession>
<reference evidence="1 2" key="1">
    <citation type="submission" date="2019-02" db="EMBL/GenBank/DDBJ databases">
        <authorList>
            <person name="Snodgrass R."/>
            <person name="Smith E."/>
            <person name="Crawford I."/>
            <person name="Engstrom J."/>
            <person name="Gendron A."/>
            <person name="Guevara E."/>
            <person name="Kramer K."/>
            <person name="Steinberg Z."/>
            <person name="Walls L."/>
            <person name="Wright R."/>
            <person name="Smith-Flores H.F."/>
            <person name="Ettinger A.-S.H."/>
            <person name="Haydock J."/>
            <person name="Anders K.R."/>
            <person name="Garlena R.A."/>
            <person name="Russell D.A."/>
            <person name="Pope W.H."/>
            <person name="Jacobs-Sera D."/>
            <person name="Hendrix R.W."/>
            <person name="Hatfull G.F."/>
        </authorList>
    </citation>
    <scope>NUCLEOTIDE SEQUENCE [LARGE SCALE GENOMIC DNA]</scope>
</reference>
<dbReference type="GeneID" id="63926283"/>
<name>A0A482JDG3_9CAUD</name>
<evidence type="ECO:0000313" key="1">
    <source>
        <dbReference type="EMBL" id="QBP30269.1"/>
    </source>
</evidence>
<organism evidence="1 2">
    <name type="scientific">Mycobacterium phage Pinnie</name>
    <dbReference type="NCBI Taxonomy" id="2517965"/>
    <lineage>
        <taxon>Viruses</taxon>
        <taxon>Duplodnaviria</taxon>
        <taxon>Heunggongvirae</taxon>
        <taxon>Uroviricota</taxon>
        <taxon>Caudoviricetes</taxon>
        <taxon>Gclasvirinae</taxon>
        <taxon>Pinnievirus</taxon>
        <taxon>Pinnievirus pinnie</taxon>
    </lineage>
</organism>
<sequence>MSRIWAALPLPNPLDQWHPLGVCWWRSPLPRGDDGHQMIVRTDSVHDDQPARLGCWEWFDGLDVQLIHGVDVYGEVFSSVGAGVMYLDVLALPEAIAGAFGEHATRWHNLTDPTSSDGARYPDDDEPRAYRVKLPPMPFPYAPAVRDVGFPG</sequence>